<evidence type="ECO:0000313" key="7">
    <source>
        <dbReference type="EMBL" id="ODV79055.1"/>
    </source>
</evidence>
<evidence type="ECO:0000256" key="1">
    <source>
        <dbReference type="ARBA" id="ARBA00004604"/>
    </source>
</evidence>
<evidence type="ECO:0000256" key="3">
    <source>
        <dbReference type="ARBA" id="ARBA00023242"/>
    </source>
</evidence>
<evidence type="ECO:0000256" key="4">
    <source>
        <dbReference type="PROSITE-ProRule" id="PRU00176"/>
    </source>
</evidence>
<dbReference type="STRING" id="984487.A0A1E4SHT2"/>
<dbReference type="Proteomes" id="UP000094285">
    <property type="component" value="Unassembled WGS sequence"/>
</dbReference>
<dbReference type="OrthoDB" id="21467at2759"/>
<dbReference type="EMBL" id="KV453912">
    <property type="protein sequence ID" value="ODV79055.1"/>
    <property type="molecule type" value="Genomic_DNA"/>
</dbReference>
<dbReference type="InterPro" id="IPR012677">
    <property type="entry name" value="Nucleotide-bd_a/b_plait_sf"/>
</dbReference>
<dbReference type="PANTHER" id="PTHR46754">
    <property type="entry name" value="MKI67 FHA DOMAIN-INTERACTING NUCLEOLAR PHOSPHOPROTEIN"/>
    <property type="match status" value="1"/>
</dbReference>
<dbReference type="CDD" id="cd12307">
    <property type="entry name" value="RRM_NIFK_like"/>
    <property type="match status" value="1"/>
</dbReference>
<reference evidence="8" key="1">
    <citation type="submission" date="2016-05" db="EMBL/GenBank/DDBJ databases">
        <title>Comparative genomics of biotechnologically important yeasts.</title>
        <authorList>
            <consortium name="DOE Joint Genome Institute"/>
            <person name="Riley R."/>
            <person name="Haridas S."/>
            <person name="Wolfe K.H."/>
            <person name="Lopes M.R."/>
            <person name="Hittinger C.T."/>
            <person name="Goker M."/>
            <person name="Salamov A."/>
            <person name="Wisecaver J."/>
            <person name="Long T.M."/>
            <person name="Aerts A.L."/>
            <person name="Barry K."/>
            <person name="Choi C."/>
            <person name="Clum A."/>
            <person name="Coughlan A.Y."/>
            <person name="Deshpande S."/>
            <person name="Douglass A.P."/>
            <person name="Hanson S.J."/>
            <person name="Klenk H.-P."/>
            <person name="Labutti K."/>
            <person name="Lapidus A."/>
            <person name="Lindquist E."/>
            <person name="Lipzen A."/>
            <person name="Meier-Kolthoff J.P."/>
            <person name="Ohm R.A."/>
            <person name="Otillar R.P."/>
            <person name="Pangilinan J."/>
            <person name="Peng Y."/>
            <person name="Rokas A."/>
            <person name="Rosa C.A."/>
            <person name="Scheuner C."/>
            <person name="Sibirny A.A."/>
            <person name="Slot J.C."/>
            <person name="Stielow J.B."/>
            <person name="Sun H."/>
            <person name="Kurtzman C.P."/>
            <person name="Blackwell M."/>
            <person name="Grigoriev I.V."/>
            <person name="Jeffries T.W."/>
        </authorList>
    </citation>
    <scope>NUCLEOTIDE SEQUENCE [LARGE SCALE GENOMIC DNA]</scope>
    <source>
        <strain evidence="8">NRRL Y-17324</strain>
    </source>
</reference>
<gene>
    <name evidence="7" type="ORF">CANTADRAFT_39338</name>
</gene>
<keyword evidence="8" id="KW-1185">Reference proteome</keyword>
<feature type="non-terminal residue" evidence="7">
    <location>
        <position position="1"/>
    </location>
</feature>
<feature type="compositionally biased region" description="Basic and acidic residues" evidence="5">
    <location>
        <begin position="1"/>
        <end position="13"/>
    </location>
</feature>
<feature type="domain" description="RRM" evidence="6">
    <location>
        <begin position="84"/>
        <end position="162"/>
    </location>
</feature>
<dbReference type="RefSeq" id="XP_020064177.1">
    <property type="nucleotide sequence ID" value="XM_020208802.2"/>
</dbReference>
<dbReference type="GO" id="GO:0005730">
    <property type="term" value="C:nucleolus"/>
    <property type="evidence" value="ECO:0007669"/>
    <property type="project" value="UniProtKB-SubCell"/>
</dbReference>
<dbReference type="GO" id="GO:0003723">
    <property type="term" value="F:RNA binding"/>
    <property type="evidence" value="ECO:0007669"/>
    <property type="project" value="UniProtKB-UniRule"/>
</dbReference>
<evidence type="ECO:0000313" key="8">
    <source>
        <dbReference type="Proteomes" id="UP000094285"/>
    </source>
</evidence>
<proteinExistence type="predicted"/>
<dbReference type="PROSITE" id="PS50102">
    <property type="entry name" value="RRM"/>
    <property type="match status" value="1"/>
</dbReference>
<accession>A0A1E4SHT2</accession>
<protein>
    <submittedName>
        <fullName evidence="7">RNA-binding domain-containing protein</fullName>
    </submittedName>
</protein>
<comment type="subcellular location">
    <subcellularLocation>
        <location evidence="1">Nucleus</location>
        <location evidence="1">Nucleolus</location>
    </subcellularLocation>
</comment>
<dbReference type="Pfam" id="PF00076">
    <property type="entry name" value="RRM_1"/>
    <property type="match status" value="1"/>
</dbReference>
<keyword evidence="3" id="KW-0539">Nucleus</keyword>
<dbReference type="Gene3D" id="3.30.70.330">
    <property type="match status" value="1"/>
</dbReference>
<feature type="compositionally biased region" description="Basic and acidic residues" evidence="5">
    <location>
        <begin position="54"/>
        <end position="63"/>
    </location>
</feature>
<dbReference type="AlphaFoldDB" id="A0A1E4SHT2"/>
<evidence type="ECO:0000256" key="2">
    <source>
        <dbReference type="ARBA" id="ARBA00022884"/>
    </source>
</evidence>
<dbReference type="InterPro" id="IPR035979">
    <property type="entry name" value="RBD_domain_sf"/>
</dbReference>
<keyword evidence="2 4" id="KW-0694">RNA-binding</keyword>
<evidence type="ECO:0000256" key="5">
    <source>
        <dbReference type="SAM" id="MobiDB-lite"/>
    </source>
</evidence>
<dbReference type="GeneID" id="30982938"/>
<dbReference type="SUPFAM" id="SSF54928">
    <property type="entry name" value="RNA-binding domain, RBD"/>
    <property type="match status" value="1"/>
</dbReference>
<dbReference type="SMART" id="SM00360">
    <property type="entry name" value="RRM"/>
    <property type="match status" value="1"/>
</dbReference>
<name>A0A1E4SHT2_9ASCO</name>
<feature type="region of interest" description="Disordered" evidence="5">
    <location>
        <begin position="204"/>
        <end position="227"/>
    </location>
</feature>
<organism evidence="7 8">
    <name type="scientific">Suhomyces tanzawaensis NRRL Y-17324</name>
    <dbReference type="NCBI Taxonomy" id="984487"/>
    <lineage>
        <taxon>Eukaryota</taxon>
        <taxon>Fungi</taxon>
        <taxon>Dikarya</taxon>
        <taxon>Ascomycota</taxon>
        <taxon>Saccharomycotina</taxon>
        <taxon>Pichiomycetes</taxon>
        <taxon>Debaryomycetaceae</taxon>
        <taxon>Suhomyces</taxon>
    </lineage>
</organism>
<feature type="non-terminal residue" evidence="7">
    <location>
        <position position="227"/>
    </location>
</feature>
<feature type="compositionally biased region" description="Acidic residues" evidence="5">
    <location>
        <begin position="26"/>
        <end position="53"/>
    </location>
</feature>
<sequence>KDSTEKPADKSVDQIEQDLQLPNSSDELDESEENLSDESSDELEGLSDNENDEETRTTTKEGHIVNKKISKQVGKALSTSEQRGVIYIGRIPHGFYENEMKRYFNQFGNIINLRISRNKKTGKSKHYGFLEFENLATAKIAAETMNNYLLFGHLLKCEVVENFHEDLFKNANRRFTPAAGHKISKEKNDKPKTKEQWEELIKKHENKKSSKQAELKDKGINFDLNSI</sequence>
<dbReference type="InterPro" id="IPR000504">
    <property type="entry name" value="RRM_dom"/>
</dbReference>
<feature type="compositionally biased region" description="Basic and acidic residues" evidence="5">
    <location>
        <begin position="204"/>
        <end position="220"/>
    </location>
</feature>
<feature type="region of interest" description="Disordered" evidence="5">
    <location>
        <begin position="1"/>
        <end position="63"/>
    </location>
</feature>
<evidence type="ECO:0000259" key="6">
    <source>
        <dbReference type="PROSITE" id="PS50102"/>
    </source>
</evidence>